<dbReference type="AlphaFoldDB" id="A0A0C9Z8P2"/>
<dbReference type="HOGENOM" id="CLU_2469938_0_0_1"/>
<proteinExistence type="predicted"/>
<reference evidence="1 2" key="1">
    <citation type="submission" date="2014-04" db="EMBL/GenBank/DDBJ databases">
        <authorList>
            <consortium name="DOE Joint Genome Institute"/>
            <person name="Kuo A."/>
            <person name="Kohler A."/>
            <person name="Costa M.D."/>
            <person name="Nagy L.G."/>
            <person name="Floudas D."/>
            <person name="Copeland A."/>
            <person name="Barry K.W."/>
            <person name="Cichocki N."/>
            <person name="Veneault-Fourrey C."/>
            <person name="LaButti K."/>
            <person name="Lindquist E.A."/>
            <person name="Lipzen A."/>
            <person name="Lundell T."/>
            <person name="Morin E."/>
            <person name="Murat C."/>
            <person name="Sun H."/>
            <person name="Tunlid A."/>
            <person name="Henrissat B."/>
            <person name="Grigoriev I.V."/>
            <person name="Hibbett D.S."/>
            <person name="Martin F."/>
            <person name="Nordberg H.P."/>
            <person name="Cantor M.N."/>
            <person name="Hua S.X."/>
        </authorList>
    </citation>
    <scope>NUCLEOTIDE SEQUENCE [LARGE SCALE GENOMIC DNA]</scope>
    <source>
        <strain evidence="1 2">441</strain>
    </source>
</reference>
<keyword evidence="2" id="KW-1185">Reference proteome</keyword>
<dbReference type="EMBL" id="KN833797">
    <property type="protein sequence ID" value="KIK18772.1"/>
    <property type="molecule type" value="Genomic_DNA"/>
</dbReference>
<accession>A0A0C9Z8P2</accession>
<gene>
    <name evidence="1" type="ORF">PISMIDRAFT_177997</name>
</gene>
<reference evidence="2" key="2">
    <citation type="submission" date="2015-01" db="EMBL/GenBank/DDBJ databases">
        <title>Evolutionary Origins and Diversification of the Mycorrhizal Mutualists.</title>
        <authorList>
            <consortium name="DOE Joint Genome Institute"/>
            <consortium name="Mycorrhizal Genomics Consortium"/>
            <person name="Kohler A."/>
            <person name="Kuo A."/>
            <person name="Nagy L.G."/>
            <person name="Floudas D."/>
            <person name="Copeland A."/>
            <person name="Barry K.W."/>
            <person name="Cichocki N."/>
            <person name="Veneault-Fourrey C."/>
            <person name="LaButti K."/>
            <person name="Lindquist E.A."/>
            <person name="Lipzen A."/>
            <person name="Lundell T."/>
            <person name="Morin E."/>
            <person name="Murat C."/>
            <person name="Riley R."/>
            <person name="Ohm R."/>
            <person name="Sun H."/>
            <person name="Tunlid A."/>
            <person name="Henrissat B."/>
            <person name="Grigoriev I.V."/>
            <person name="Hibbett D.S."/>
            <person name="Martin F."/>
        </authorList>
    </citation>
    <scope>NUCLEOTIDE SEQUENCE [LARGE SCALE GENOMIC DNA]</scope>
    <source>
        <strain evidence="2">441</strain>
    </source>
</reference>
<evidence type="ECO:0000313" key="2">
    <source>
        <dbReference type="Proteomes" id="UP000054018"/>
    </source>
</evidence>
<dbReference type="Proteomes" id="UP000054018">
    <property type="component" value="Unassembled WGS sequence"/>
</dbReference>
<protein>
    <submittedName>
        <fullName evidence="1">Uncharacterized protein</fullName>
    </submittedName>
</protein>
<name>A0A0C9Z8P2_9AGAM</name>
<evidence type="ECO:0000313" key="1">
    <source>
        <dbReference type="EMBL" id="KIK18772.1"/>
    </source>
</evidence>
<sequence>MGQLPKSTYSPEPFCYARSFACSSMAFEQSPHRHRKFAPYICISSSVASCMMDVRKLAPVAVGAPVLADTLEPVCMVARQCDYVTEHE</sequence>
<organism evidence="1 2">
    <name type="scientific">Pisolithus microcarpus 441</name>
    <dbReference type="NCBI Taxonomy" id="765257"/>
    <lineage>
        <taxon>Eukaryota</taxon>
        <taxon>Fungi</taxon>
        <taxon>Dikarya</taxon>
        <taxon>Basidiomycota</taxon>
        <taxon>Agaricomycotina</taxon>
        <taxon>Agaricomycetes</taxon>
        <taxon>Agaricomycetidae</taxon>
        <taxon>Boletales</taxon>
        <taxon>Sclerodermatineae</taxon>
        <taxon>Pisolithaceae</taxon>
        <taxon>Pisolithus</taxon>
    </lineage>
</organism>